<keyword evidence="1" id="KW-0547">Nucleotide-binding</keyword>
<dbReference type="Pfam" id="PF00270">
    <property type="entry name" value="DEAD"/>
    <property type="match status" value="1"/>
</dbReference>
<dbReference type="Proteomes" id="UP000887577">
    <property type="component" value="Unplaced"/>
</dbReference>
<proteinExistence type="predicted"/>
<dbReference type="WBParaSite" id="PSU_v2.g20501.t1">
    <property type="protein sequence ID" value="PSU_v2.g20501.t1"/>
    <property type="gene ID" value="PSU_v2.g20501"/>
</dbReference>
<reference evidence="8" key="1">
    <citation type="submission" date="2022-11" db="UniProtKB">
        <authorList>
            <consortium name="WormBaseParasite"/>
        </authorList>
    </citation>
    <scope>IDENTIFICATION</scope>
</reference>
<protein>
    <submittedName>
        <fullName evidence="8">DEAD/DEAH box helicase domain-containing protein</fullName>
    </submittedName>
</protein>
<dbReference type="GO" id="GO:0016787">
    <property type="term" value="F:hydrolase activity"/>
    <property type="evidence" value="ECO:0007669"/>
    <property type="project" value="UniProtKB-KW"/>
</dbReference>
<evidence type="ECO:0000256" key="1">
    <source>
        <dbReference type="ARBA" id="ARBA00022741"/>
    </source>
</evidence>
<evidence type="ECO:0000256" key="5">
    <source>
        <dbReference type="SAM" id="MobiDB-lite"/>
    </source>
</evidence>
<evidence type="ECO:0000256" key="2">
    <source>
        <dbReference type="ARBA" id="ARBA00022801"/>
    </source>
</evidence>
<dbReference type="GO" id="GO:0004386">
    <property type="term" value="F:helicase activity"/>
    <property type="evidence" value="ECO:0007669"/>
    <property type="project" value="UniProtKB-KW"/>
</dbReference>
<feature type="domain" description="DEAD/DEAH-box helicase" evidence="6">
    <location>
        <begin position="95"/>
        <end position="145"/>
    </location>
</feature>
<organism evidence="7 8">
    <name type="scientific">Panagrolaimus superbus</name>
    <dbReference type="NCBI Taxonomy" id="310955"/>
    <lineage>
        <taxon>Eukaryota</taxon>
        <taxon>Metazoa</taxon>
        <taxon>Ecdysozoa</taxon>
        <taxon>Nematoda</taxon>
        <taxon>Chromadorea</taxon>
        <taxon>Rhabditida</taxon>
        <taxon>Tylenchina</taxon>
        <taxon>Panagrolaimomorpha</taxon>
        <taxon>Panagrolaimoidea</taxon>
        <taxon>Panagrolaimidae</taxon>
        <taxon>Panagrolaimus</taxon>
    </lineage>
</organism>
<dbReference type="Gene3D" id="3.40.50.300">
    <property type="entry name" value="P-loop containing nucleotide triphosphate hydrolases"/>
    <property type="match status" value="1"/>
</dbReference>
<keyword evidence="7" id="KW-1185">Reference proteome</keyword>
<keyword evidence="2" id="KW-0378">Hydrolase</keyword>
<name>A0A914YLR2_9BILA</name>
<dbReference type="PANTHER" id="PTHR47961">
    <property type="entry name" value="DNA POLYMERASE THETA, PUTATIVE (AFU_ORTHOLOGUE AFUA_1G05260)-RELATED"/>
    <property type="match status" value="1"/>
</dbReference>
<dbReference type="PANTHER" id="PTHR47961:SF12">
    <property type="entry name" value="HELICASE POLQ-LIKE"/>
    <property type="match status" value="1"/>
</dbReference>
<dbReference type="InterPro" id="IPR027417">
    <property type="entry name" value="P-loop_NTPase"/>
</dbReference>
<evidence type="ECO:0000256" key="4">
    <source>
        <dbReference type="ARBA" id="ARBA00022840"/>
    </source>
</evidence>
<keyword evidence="3" id="KW-0347">Helicase</keyword>
<evidence type="ECO:0000313" key="7">
    <source>
        <dbReference type="Proteomes" id="UP000887577"/>
    </source>
</evidence>
<dbReference type="InterPro" id="IPR050474">
    <property type="entry name" value="Hel308_SKI2-like"/>
</dbReference>
<feature type="compositionally biased region" description="Polar residues" evidence="5">
    <location>
        <begin position="29"/>
        <end position="38"/>
    </location>
</feature>
<evidence type="ECO:0000313" key="8">
    <source>
        <dbReference type="WBParaSite" id="PSU_v2.g20501.t1"/>
    </source>
</evidence>
<dbReference type="GO" id="GO:0005524">
    <property type="term" value="F:ATP binding"/>
    <property type="evidence" value="ECO:0007669"/>
    <property type="project" value="UniProtKB-KW"/>
</dbReference>
<evidence type="ECO:0000256" key="3">
    <source>
        <dbReference type="ARBA" id="ARBA00022806"/>
    </source>
</evidence>
<feature type="region of interest" description="Disordered" evidence="5">
    <location>
        <begin position="21"/>
        <end position="43"/>
    </location>
</feature>
<evidence type="ECO:0000259" key="6">
    <source>
        <dbReference type="Pfam" id="PF00270"/>
    </source>
</evidence>
<accession>A0A914YLR2</accession>
<dbReference type="SUPFAM" id="SSF52540">
    <property type="entry name" value="P-loop containing nucleoside triphosphate hydrolases"/>
    <property type="match status" value="1"/>
</dbReference>
<dbReference type="AlphaFoldDB" id="A0A914YLR2"/>
<dbReference type="GO" id="GO:0003676">
    <property type="term" value="F:nucleic acid binding"/>
    <property type="evidence" value="ECO:0007669"/>
    <property type="project" value="InterPro"/>
</dbReference>
<dbReference type="InterPro" id="IPR011545">
    <property type="entry name" value="DEAD/DEAH_box_helicase_dom"/>
</dbReference>
<keyword evidence="4" id="KW-0067">ATP-binding</keyword>
<sequence length="146" mass="16135">MALDCASNLLHRIEEQKALKRAASDDSGIGSNSSTQKSGVVIPPKKYLGSPRSIFFNTENNSGIAGLKKSLFDKYKEVRKIENLYPWQAEFLNDPRITKGENALLTAQTGGGKTLIAEVLMLREIFNRNCSAIFVLPLVALVQEKH</sequence>